<dbReference type="InterPro" id="IPR001708">
    <property type="entry name" value="YidC/ALB3/OXA1/COX18"/>
</dbReference>
<dbReference type="GO" id="GO:0032977">
    <property type="term" value="F:membrane insertase activity"/>
    <property type="evidence" value="ECO:0007669"/>
    <property type="project" value="InterPro"/>
</dbReference>
<dbReference type="InterPro" id="IPR028055">
    <property type="entry name" value="YidC/Oxa/ALB_C"/>
</dbReference>
<dbReference type="PANTHER" id="PTHR12428">
    <property type="entry name" value="OXA1"/>
    <property type="match status" value="1"/>
</dbReference>
<evidence type="ECO:0000256" key="11">
    <source>
        <dbReference type="SAM" id="Phobius"/>
    </source>
</evidence>
<evidence type="ECO:0000256" key="8">
    <source>
        <dbReference type="ARBA" id="ARBA00023186"/>
    </source>
</evidence>
<keyword evidence="2" id="KW-0813">Transport</keyword>
<evidence type="ECO:0000256" key="1">
    <source>
        <dbReference type="ARBA" id="ARBA00004651"/>
    </source>
</evidence>
<dbReference type="Pfam" id="PF02096">
    <property type="entry name" value="60KD_IMP"/>
    <property type="match status" value="1"/>
</dbReference>
<reference evidence="14 16" key="2">
    <citation type="submission" date="2018-08" db="EMBL/GenBank/DDBJ databases">
        <authorList>
            <person name="Lorentzen P. G. S. M."/>
        </authorList>
    </citation>
    <scope>NUCLEOTIDE SEQUENCE [LARGE SCALE GENOMIC DNA]</scope>
    <source>
        <strain evidence="14 16">CRBO_1381</strain>
    </source>
</reference>
<dbReference type="RefSeq" id="WP_032818797.1">
    <property type="nucleotide sequence ID" value="NZ_CP014324.1"/>
</dbReference>
<organism evidence="13 15">
    <name type="scientific">Oenococcus oeni</name>
    <name type="common">Leuconostoc oenos</name>
    <dbReference type="NCBI Taxonomy" id="1247"/>
    <lineage>
        <taxon>Bacteria</taxon>
        <taxon>Bacillati</taxon>
        <taxon>Bacillota</taxon>
        <taxon>Bacilli</taxon>
        <taxon>Lactobacillales</taxon>
        <taxon>Lactobacillaceae</taxon>
        <taxon>Oenococcus</taxon>
    </lineage>
</organism>
<evidence type="ECO:0000256" key="2">
    <source>
        <dbReference type="ARBA" id="ARBA00022448"/>
    </source>
</evidence>
<evidence type="ECO:0000256" key="3">
    <source>
        <dbReference type="ARBA" id="ARBA00022475"/>
    </source>
</evidence>
<keyword evidence="4 9" id="KW-0812">Transmembrane</keyword>
<evidence type="ECO:0000256" key="4">
    <source>
        <dbReference type="ARBA" id="ARBA00022692"/>
    </source>
</evidence>
<evidence type="ECO:0000256" key="9">
    <source>
        <dbReference type="RuleBase" id="RU003945"/>
    </source>
</evidence>
<keyword evidence="6 11" id="KW-1133">Transmembrane helix</keyword>
<feature type="transmembrane region" description="Helical" evidence="11">
    <location>
        <begin position="252"/>
        <end position="271"/>
    </location>
</feature>
<dbReference type="GO" id="GO:0051205">
    <property type="term" value="P:protein insertion into membrane"/>
    <property type="evidence" value="ECO:0007669"/>
    <property type="project" value="TreeGrafter"/>
</dbReference>
<dbReference type="PANTHER" id="PTHR12428:SF65">
    <property type="entry name" value="CYTOCHROME C OXIDASE ASSEMBLY PROTEIN COX18, MITOCHONDRIAL"/>
    <property type="match status" value="1"/>
</dbReference>
<evidence type="ECO:0000256" key="7">
    <source>
        <dbReference type="ARBA" id="ARBA00023136"/>
    </source>
</evidence>
<evidence type="ECO:0000256" key="6">
    <source>
        <dbReference type="ARBA" id="ARBA00022989"/>
    </source>
</evidence>
<dbReference type="EMBL" id="MLOK01000036">
    <property type="protein sequence ID" value="OIM21410.1"/>
    <property type="molecule type" value="Genomic_DNA"/>
</dbReference>
<dbReference type="Proteomes" id="UP000181728">
    <property type="component" value="Unassembled WGS sequence"/>
</dbReference>
<proteinExistence type="inferred from homology"/>
<evidence type="ECO:0000259" key="12">
    <source>
        <dbReference type="Pfam" id="PF02096"/>
    </source>
</evidence>
<comment type="similarity">
    <text evidence="9">Belongs to the OXA1/ALB3/YidC family.</text>
</comment>
<dbReference type="InterPro" id="IPR047196">
    <property type="entry name" value="YidC_ALB_C"/>
</dbReference>
<dbReference type="NCBIfam" id="TIGR03592">
    <property type="entry name" value="yidC_oxa1_cterm"/>
    <property type="match status" value="1"/>
</dbReference>
<name>A0A3S7H4Y9_OENOE</name>
<protein>
    <submittedName>
        <fullName evidence="14">Membrane protein insertase</fullName>
    </submittedName>
    <submittedName>
        <fullName evidence="13">Preprotein translocase YidC</fullName>
    </submittedName>
</protein>
<evidence type="ECO:0000256" key="5">
    <source>
        <dbReference type="ARBA" id="ARBA00022927"/>
    </source>
</evidence>
<keyword evidence="7 11" id="KW-0472">Membrane</keyword>
<dbReference type="GO" id="GO:0015031">
    <property type="term" value="P:protein transport"/>
    <property type="evidence" value="ECO:0007669"/>
    <property type="project" value="UniProtKB-KW"/>
</dbReference>
<feature type="region of interest" description="Disordered" evidence="10">
    <location>
        <begin position="305"/>
        <end position="344"/>
    </location>
</feature>
<keyword evidence="8" id="KW-0143">Chaperone</keyword>
<evidence type="ECO:0000313" key="14">
    <source>
        <dbReference type="EMBL" id="VDB98016.1"/>
    </source>
</evidence>
<feature type="transmembrane region" description="Helical" evidence="11">
    <location>
        <begin position="136"/>
        <end position="161"/>
    </location>
</feature>
<keyword evidence="5" id="KW-0653">Protein transport</keyword>
<evidence type="ECO:0000256" key="10">
    <source>
        <dbReference type="SAM" id="MobiDB-lite"/>
    </source>
</evidence>
<comment type="subcellular location">
    <subcellularLocation>
        <location evidence="1">Cell membrane</location>
        <topology evidence="1">Multi-pass membrane protein</topology>
    </subcellularLocation>
    <subcellularLocation>
        <location evidence="9">Membrane</location>
        <topology evidence="9">Multi-pass membrane protein</topology>
    </subcellularLocation>
</comment>
<sequence>MSKEKTSAWQSVRRLIILLLIALEILLMTGGYTKTGRTWLWIGQYMVAFMHWMANDVFKSTNGIGFAIIAITAVIRIVLFPIMFDQQRKATIQSEKMAMLQPQLSKVQAAMKTAQTQEEKVAVNTAMMSVYRENNVSMIGGVNFLSMLIQLPIISSLYTAIRLSTSVLKTDHINPATYSSSFLLNGSHFFGIALYKPSITIAVIAGIFYLAQSWFMLKTTPEAQRKQMQTMIWFTPIMMFFFAIFQSAALGLYFVVGGFFVLIQTLILLKIRPKLQEKIRKEFKVKNVVDDLLAKATNNSSQGELVKDITNEVSTETEVSPKKNNKKNNAHRRNAGKQQRKPKI</sequence>
<feature type="transmembrane region" description="Helical" evidence="11">
    <location>
        <begin position="189"/>
        <end position="210"/>
    </location>
</feature>
<feature type="domain" description="Membrane insertase YidC/Oxa/ALB C-terminal" evidence="12">
    <location>
        <begin position="65"/>
        <end position="268"/>
    </location>
</feature>
<dbReference type="GO" id="GO:0005886">
    <property type="term" value="C:plasma membrane"/>
    <property type="evidence" value="ECO:0007669"/>
    <property type="project" value="UniProtKB-SubCell"/>
</dbReference>
<keyword evidence="3" id="KW-1003">Cell membrane</keyword>
<reference evidence="13 15" key="1">
    <citation type="journal article" date="2016" name="BMC Genomics">
        <title>Consensus pan-genome assembly of the specialised wine bacterium Oenococcus oeni.</title>
        <authorList>
            <person name="Sternes P.R."/>
            <person name="Borneman A.R."/>
        </authorList>
    </citation>
    <scope>NUCLEOTIDE SEQUENCE [LARGE SCALE GENOMIC DNA]</scope>
    <source>
        <strain evidence="13 15">AWRIB661</strain>
    </source>
</reference>
<dbReference type="CDD" id="cd20070">
    <property type="entry name" value="5TM_YidC_Alb3"/>
    <property type="match status" value="1"/>
</dbReference>
<dbReference type="AlphaFoldDB" id="A0A3S7H4Y9"/>
<feature type="transmembrane region" description="Helical" evidence="11">
    <location>
        <begin position="64"/>
        <end position="84"/>
    </location>
</feature>
<feature type="transmembrane region" description="Helical" evidence="11">
    <location>
        <begin position="230"/>
        <end position="246"/>
    </location>
</feature>
<evidence type="ECO:0000313" key="13">
    <source>
        <dbReference type="EMBL" id="OIM21410.1"/>
    </source>
</evidence>
<gene>
    <name evidence="13" type="ORF">ATX59_04345</name>
    <name evidence="14" type="ORF">OENI_0882</name>
</gene>
<dbReference type="EMBL" id="LR031358">
    <property type="protein sequence ID" value="VDB98016.1"/>
    <property type="molecule type" value="Genomic_DNA"/>
</dbReference>
<dbReference type="Proteomes" id="UP000294726">
    <property type="component" value="Chromosome"/>
</dbReference>
<evidence type="ECO:0000313" key="15">
    <source>
        <dbReference type="Proteomes" id="UP000181728"/>
    </source>
</evidence>
<accession>A0A3S7H4Y9</accession>
<feature type="transmembrane region" description="Helical" evidence="11">
    <location>
        <begin position="12"/>
        <end position="32"/>
    </location>
</feature>
<feature type="compositionally biased region" description="Basic residues" evidence="10">
    <location>
        <begin position="323"/>
        <end position="344"/>
    </location>
</feature>
<evidence type="ECO:0000313" key="16">
    <source>
        <dbReference type="Proteomes" id="UP000294726"/>
    </source>
</evidence>